<evidence type="ECO:0000313" key="3">
    <source>
        <dbReference type="EMBL" id="QLG62508.1"/>
    </source>
</evidence>
<name>A0A7D5LBE7_9EURY</name>
<keyword evidence="1" id="KW-0472">Membrane</keyword>
<evidence type="ECO:0000256" key="1">
    <source>
        <dbReference type="SAM" id="Phobius"/>
    </source>
</evidence>
<dbReference type="PANTHER" id="PTHR34473:SF3">
    <property type="entry name" value="TRANSMEMBRANE PROTEIN-RELATED"/>
    <property type="match status" value="1"/>
</dbReference>
<gene>
    <name evidence="3" type="ORF">HUG12_12530</name>
</gene>
<evidence type="ECO:0000313" key="4">
    <source>
        <dbReference type="Proteomes" id="UP000509626"/>
    </source>
</evidence>
<keyword evidence="4" id="KW-1185">Reference proteome</keyword>
<dbReference type="RefSeq" id="WP_179269093.1">
    <property type="nucleotide sequence ID" value="NZ_CP058579.1"/>
</dbReference>
<sequence>METLDPRVRFLWAAGALVTAAVLGAAGFALVRFGVPVPGTGVLAVVVVVAVAGAVLAVLRYRVWRFEVREDSLYLVRGVLTRTDTSVPFVRVQHVDTRRGPVERAVGLASVVVYTAGTRGADIAIPGLTPERAGELRERLRDLATESELDAV</sequence>
<dbReference type="Proteomes" id="UP000509626">
    <property type="component" value="Chromosome"/>
</dbReference>
<feature type="transmembrane region" description="Helical" evidence="1">
    <location>
        <begin position="41"/>
        <end position="59"/>
    </location>
</feature>
<dbReference type="PANTHER" id="PTHR34473">
    <property type="entry name" value="UPF0699 TRANSMEMBRANE PROTEIN YDBS"/>
    <property type="match status" value="1"/>
</dbReference>
<accession>A0A7D5LBE7</accession>
<dbReference type="Pfam" id="PF03703">
    <property type="entry name" value="bPH_2"/>
    <property type="match status" value="1"/>
</dbReference>
<dbReference type="EMBL" id="CP058579">
    <property type="protein sequence ID" value="QLG62508.1"/>
    <property type="molecule type" value="Genomic_DNA"/>
</dbReference>
<dbReference type="AlphaFoldDB" id="A0A7D5LBE7"/>
<organism evidence="3 4">
    <name type="scientific">Halorarum salinum</name>
    <dbReference type="NCBI Taxonomy" id="2743089"/>
    <lineage>
        <taxon>Archaea</taxon>
        <taxon>Methanobacteriati</taxon>
        <taxon>Methanobacteriota</taxon>
        <taxon>Stenosarchaea group</taxon>
        <taxon>Halobacteria</taxon>
        <taxon>Halobacteriales</taxon>
        <taxon>Haloferacaceae</taxon>
        <taxon>Halorarum</taxon>
    </lineage>
</organism>
<dbReference type="GeneID" id="56038299"/>
<dbReference type="OrthoDB" id="301911at2157"/>
<proteinExistence type="predicted"/>
<protein>
    <submittedName>
        <fullName evidence="3">PH domain-containing protein</fullName>
    </submittedName>
</protein>
<feature type="domain" description="YdbS-like PH" evidence="2">
    <location>
        <begin position="61"/>
        <end position="140"/>
    </location>
</feature>
<evidence type="ECO:0000259" key="2">
    <source>
        <dbReference type="Pfam" id="PF03703"/>
    </source>
</evidence>
<feature type="transmembrane region" description="Helical" evidence="1">
    <location>
        <begin position="12"/>
        <end position="35"/>
    </location>
</feature>
<keyword evidence="1" id="KW-0812">Transmembrane</keyword>
<keyword evidence="1" id="KW-1133">Transmembrane helix</keyword>
<reference evidence="3 4" key="1">
    <citation type="submission" date="2020-06" db="EMBL/GenBank/DDBJ databases">
        <title>NJ-3-1, isolated from saline soil.</title>
        <authorList>
            <person name="Cui H.L."/>
            <person name="Shi X."/>
        </authorList>
    </citation>
    <scope>NUCLEOTIDE SEQUENCE [LARGE SCALE GENOMIC DNA]</scope>
    <source>
        <strain evidence="3 4">NJ-3-1</strain>
    </source>
</reference>
<dbReference type="KEGG" id="halu:HUG12_12530"/>
<dbReference type="InterPro" id="IPR005182">
    <property type="entry name" value="YdbS-like_PH"/>
</dbReference>